<dbReference type="InterPro" id="IPR038332">
    <property type="entry name" value="PPE_sf"/>
</dbReference>
<dbReference type="GO" id="GO:0052572">
    <property type="term" value="P:response to host immune response"/>
    <property type="evidence" value="ECO:0007669"/>
    <property type="project" value="TreeGrafter"/>
</dbReference>
<feature type="domain" description="PPE" evidence="2">
    <location>
        <begin position="4"/>
        <end position="167"/>
    </location>
</feature>
<name>A0A7Z7IJT6_9MYCO</name>
<organism evidence="4 5">
    <name type="scientific">Mycobacterium simulans</name>
    <dbReference type="NCBI Taxonomy" id="627089"/>
    <lineage>
        <taxon>Bacteria</taxon>
        <taxon>Bacillati</taxon>
        <taxon>Actinomycetota</taxon>
        <taxon>Actinomycetes</taxon>
        <taxon>Mycobacteriales</taxon>
        <taxon>Mycobacteriaceae</taxon>
        <taxon>Mycobacterium</taxon>
    </lineage>
</organism>
<dbReference type="InterPro" id="IPR022171">
    <property type="entry name" value="PPE_C"/>
</dbReference>
<evidence type="ECO:0000259" key="2">
    <source>
        <dbReference type="Pfam" id="PF00823"/>
    </source>
</evidence>
<dbReference type="Pfam" id="PF12484">
    <property type="entry name" value="PPE-SVP"/>
    <property type="match status" value="1"/>
</dbReference>
<dbReference type="EMBL" id="OCTY01000002">
    <property type="protein sequence ID" value="SOJ53461.1"/>
    <property type="molecule type" value="Genomic_DNA"/>
</dbReference>
<evidence type="ECO:0000313" key="4">
    <source>
        <dbReference type="EMBL" id="SOJ53461.1"/>
    </source>
</evidence>
<accession>A0A7Z7IJT6</accession>
<dbReference type="FunFam" id="1.20.1260.20:FF:000001">
    <property type="entry name" value="PPE family protein PPE41"/>
    <property type="match status" value="1"/>
</dbReference>
<dbReference type="Pfam" id="PF00823">
    <property type="entry name" value="PPE"/>
    <property type="match status" value="1"/>
</dbReference>
<sequence length="391" mass="39791">MALDFGGIPPEINSGRMYSGPGSGCMQAAARAWDEVAAELASAAAGYASAITGLTSLQWLGPTAVMMATSVWSYVAWLSATAAQAERAGNQARAAAAAYETAFVMTVPPSVIASNRLSLMRLIATNFFGQNAPAIATTEAEYAEMWAQDAAAMYCYADSSATASALTPFRAPPVISHLVGLCGQAAKTPAGASESTLSRAADLISAAQVPQLLKQLSSSGLAASLNPNDWWIVKLLGSITTAERLTIVHTLGLSYFWAGTTQSAIQISQQLTSGSLTTSEFGGAWYPTPPSAGVSGPSGVRAAAAASSAGSTKVGALSVPPSWATLPCVVNPATSWHGGGEIDIIVRAQTSGPAAVVRGIPPMGADSRAAAGATNRYGFRYGVLARPPSAG</sequence>
<evidence type="ECO:0000256" key="1">
    <source>
        <dbReference type="ARBA" id="ARBA00010652"/>
    </source>
</evidence>
<dbReference type="Proteomes" id="UP000554965">
    <property type="component" value="Unassembled WGS sequence"/>
</dbReference>
<comment type="similarity">
    <text evidence="1">Belongs to the mycobacterial PPE family.</text>
</comment>
<dbReference type="AlphaFoldDB" id="A0A7Z7IJT6"/>
<dbReference type="InterPro" id="IPR000030">
    <property type="entry name" value="PPE_dom"/>
</dbReference>
<evidence type="ECO:0000259" key="3">
    <source>
        <dbReference type="Pfam" id="PF12484"/>
    </source>
</evidence>
<dbReference type="SUPFAM" id="SSF140459">
    <property type="entry name" value="PE/PPE dimer-like"/>
    <property type="match status" value="1"/>
</dbReference>
<dbReference type="PANTHER" id="PTHR46766">
    <property type="entry name" value="GLUTAMINE-RICH PROTEIN 2"/>
    <property type="match status" value="1"/>
</dbReference>
<gene>
    <name evidence="4" type="ORF">MSIMFB_00964</name>
</gene>
<dbReference type="Gene3D" id="1.20.1260.20">
    <property type="entry name" value="PPE superfamily"/>
    <property type="match status" value="1"/>
</dbReference>
<protein>
    <submittedName>
        <fullName evidence="4">Putative PPE family protein PPE32</fullName>
    </submittedName>
</protein>
<proteinExistence type="inferred from homology"/>
<reference evidence="4 5" key="1">
    <citation type="submission" date="2017-10" db="EMBL/GenBank/DDBJ databases">
        <authorList>
            <consortium name="Urmite Genomes"/>
        </authorList>
    </citation>
    <scope>NUCLEOTIDE SEQUENCE [LARGE SCALE GENOMIC DNA]</scope>
    <source>
        <strain evidence="4 5">FB-527</strain>
    </source>
</reference>
<feature type="domain" description="PPE family C-terminal" evidence="3">
    <location>
        <begin position="305"/>
        <end position="387"/>
    </location>
</feature>
<keyword evidence="5" id="KW-1185">Reference proteome</keyword>
<dbReference type="PANTHER" id="PTHR46766:SF1">
    <property type="entry name" value="GLUTAMINE-RICH PROTEIN 2"/>
    <property type="match status" value="1"/>
</dbReference>
<evidence type="ECO:0000313" key="5">
    <source>
        <dbReference type="Proteomes" id="UP000554965"/>
    </source>
</evidence>
<comment type="caution">
    <text evidence="4">The sequence shown here is derived from an EMBL/GenBank/DDBJ whole genome shotgun (WGS) entry which is preliminary data.</text>
</comment>